<dbReference type="InterPro" id="IPR021466">
    <property type="entry name" value="Put_rhamnosyl_transferase"/>
</dbReference>
<proteinExistence type="predicted"/>
<dbReference type="Pfam" id="PF11316">
    <property type="entry name" value="Rhamno_transf"/>
    <property type="match status" value="1"/>
</dbReference>
<reference evidence="1 2" key="1">
    <citation type="submission" date="2018-09" db="EMBL/GenBank/DDBJ databases">
        <title>Profundibacter amoris BAR1 gen. nov., sp. nov., a new member of the Roseobacter clade isolated at Lokis Castle Vent Field on the Arctic Mid-Oceanic Ridge.</title>
        <authorList>
            <person name="Le Moine Bauer S."/>
            <person name="Sjoeberg A.G."/>
            <person name="L'Haridon S."/>
            <person name="Stokke R."/>
            <person name="Roalkvam I."/>
            <person name="Steen I.H."/>
            <person name="Dahle H."/>
        </authorList>
    </citation>
    <scope>NUCLEOTIDE SEQUENCE [LARGE SCALE GENOMIC DNA]</scope>
    <source>
        <strain evidence="1 2">BAR1</strain>
    </source>
</reference>
<dbReference type="EMBL" id="CP032125">
    <property type="protein sequence ID" value="AXX98922.1"/>
    <property type="molecule type" value="Genomic_DNA"/>
</dbReference>
<evidence type="ECO:0000313" key="2">
    <source>
        <dbReference type="Proteomes" id="UP000261704"/>
    </source>
</evidence>
<dbReference type="KEGG" id="pamo:BAR1_13895"/>
<dbReference type="OrthoDB" id="7874906at2"/>
<keyword evidence="2" id="KW-1185">Reference proteome</keyword>
<dbReference type="AlphaFoldDB" id="A0A347UJ94"/>
<sequence>MELVFQTRFSFFGASGWRSQTSQSKELLFSPARLRNRLELFEKIALASLKDQTDQDFKLAILSSKYMPNRFKNRLTELCNDTIGADKCDIWFSGPRKAGRLLRKFMCEKYPDDPVIAQVVLDDDDGVSCDFVDICKREARYAFDNNYDDTNAVYLTFPRGVSLGLENQKAQWLSPRNAFFTNLGLTLVAPPSFERHPFLTSHRQIGSRFSSRPICSLRPFYVRTVHEGNDSDAKHNKIAYFVPETDDPVFDHFPFLRNHFPKA</sequence>
<name>A0A347UJ94_9RHOB</name>
<gene>
    <name evidence="1" type="ORF">BAR1_13895</name>
</gene>
<organism evidence="1 2">
    <name type="scientific">Profundibacter amoris</name>
    <dbReference type="NCBI Taxonomy" id="2171755"/>
    <lineage>
        <taxon>Bacteria</taxon>
        <taxon>Pseudomonadati</taxon>
        <taxon>Pseudomonadota</taxon>
        <taxon>Alphaproteobacteria</taxon>
        <taxon>Rhodobacterales</taxon>
        <taxon>Paracoccaceae</taxon>
        <taxon>Profundibacter</taxon>
    </lineage>
</organism>
<dbReference type="RefSeq" id="WP_118943576.1">
    <property type="nucleotide sequence ID" value="NZ_CP032125.1"/>
</dbReference>
<dbReference type="Proteomes" id="UP000261704">
    <property type="component" value="Chromosome"/>
</dbReference>
<protein>
    <submittedName>
        <fullName evidence="1">Uncharacterized protein</fullName>
    </submittedName>
</protein>
<evidence type="ECO:0000313" key="1">
    <source>
        <dbReference type="EMBL" id="AXX98922.1"/>
    </source>
</evidence>
<accession>A0A347UJ94</accession>